<dbReference type="PROSITE" id="PS50006">
    <property type="entry name" value="FHA_DOMAIN"/>
    <property type="match status" value="1"/>
</dbReference>
<dbReference type="AlphaFoldDB" id="A0A9N9CVJ6"/>
<evidence type="ECO:0000259" key="3">
    <source>
        <dbReference type="PROSITE" id="PS50174"/>
    </source>
</evidence>
<dbReference type="SMART" id="SM00443">
    <property type="entry name" value="G_patch"/>
    <property type="match status" value="1"/>
</dbReference>
<dbReference type="OrthoDB" id="21470at2759"/>
<evidence type="ECO:0000256" key="1">
    <source>
        <dbReference type="SAM" id="MobiDB-lite"/>
    </source>
</evidence>
<dbReference type="InterPro" id="IPR000253">
    <property type="entry name" value="FHA_dom"/>
</dbReference>
<dbReference type="Gene3D" id="2.60.200.20">
    <property type="match status" value="1"/>
</dbReference>
<reference evidence="4" key="1">
    <citation type="submission" date="2021-06" db="EMBL/GenBank/DDBJ databases">
        <authorList>
            <person name="Kallberg Y."/>
            <person name="Tangrot J."/>
            <person name="Rosling A."/>
        </authorList>
    </citation>
    <scope>NUCLEOTIDE SEQUENCE</scope>
    <source>
        <strain evidence="4">FL966</strain>
    </source>
</reference>
<accession>A0A9N9CVJ6</accession>
<dbReference type="Pfam" id="PF01585">
    <property type="entry name" value="G-patch"/>
    <property type="match status" value="1"/>
</dbReference>
<dbReference type="SMART" id="SM00240">
    <property type="entry name" value="FHA"/>
    <property type="match status" value="1"/>
</dbReference>
<dbReference type="Pfam" id="PF00498">
    <property type="entry name" value="FHA"/>
    <property type="match status" value="1"/>
</dbReference>
<gene>
    <name evidence="4" type="ORF">CPELLU_LOCUS7573</name>
</gene>
<evidence type="ECO:0000259" key="2">
    <source>
        <dbReference type="PROSITE" id="PS50006"/>
    </source>
</evidence>
<name>A0A9N9CVJ6_9GLOM</name>
<evidence type="ECO:0000313" key="4">
    <source>
        <dbReference type="EMBL" id="CAG8613614.1"/>
    </source>
</evidence>
<protein>
    <submittedName>
        <fullName evidence="4">3348_t:CDS:1</fullName>
    </submittedName>
</protein>
<dbReference type="PANTHER" id="PTHR23106:SF24">
    <property type="entry name" value="ANGIOGENIC FACTOR WITH G PATCH AND FHA DOMAINS 1"/>
    <property type="match status" value="1"/>
</dbReference>
<dbReference type="SUPFAM" id="SSF49879">
    <property type="entry name" value="SMAD/FHA domain"/>
    <property type="match status" value="1"/>
</dbReference>
<feature type="domain" description="FHA" evidence="2">
    <location>
        <begin position="274"/>
        <end position="344"/>
    </location>
</feature>
<dbReference type="PANTHER" id="PTHR23106">
    <property type="entry name" value="ANGIOGENIC FACTOR WITH G PATCH AND FHA DOMAINS 1"/>
    <property type="match status" value="1"/>
</dbReference>
<comment type="caution">
    <text evidence="4">The sequence shown here is derived from an EMBL/GenBank/DDBJ whole genome shotgun (WGS) entry which is preliminary data.</text>
</comment>
<dbReference type="InterPro" id="IPR008984">
    <property type="entry name" value="SMAD_FHA_dom_sf"/>
</dbReference>
<dbReference type="PROSITE" id="PS50174">
    <property type="entry name" value="G_PATCH"/>
    <property type="match status" value="1"/>
</dbReference>
<dbReference type="GO" id="GO:0003676">
    <property type="term" value="F:nucleic acid binding"/>
    <property type="evidence" value="ECO:0007669"/>
    <property type="project" value="InterPro"/>
</dbReference>
<evidence type="ECO:0000313" key="5">
    <source>
        <dbReference type="Proteomes" id="UP000789759"/>
    </source>
</evidence>
<dbReference type="Proteomes" id="UP000789759">
    <property type="component" value="Unassembled WGS sequence"/>
</dbReference>
<sequence length="577" mass="64841">MEDAPYDYKILTRPRETQANSISTHSAGQETKLSEIHKTFEAELQAYEDLKIREETSEDWIFDANSGYFYSRSAQTYALWDSQNQEWMYFDNNSAYDPEQSKTDELMSIPNKEYGSEEATDGTREEGQLSDSETCGVTSLPAIDNITNEPDQKYKNISDVDSVSHHVGQLEEHNARIFSPPQGYVKTSVAQYFFHPESKIWFDVYSGVYSAYDESTQTYTPVDPSSIVYTSPVSNEDSAIDQGEPGSDATLRLVVMESGILKSGHLVLVDANGISMGRDRWDDRRLRLAEMPTSKHHCQIYCSSSAAADAKSDDDDISAVTTLDTFFIVDNGSQNGTFVNSKRLSESKMSSKPHQLCHLDELVVGSTKFQVHLHKQWTCDVCTVTEGKMIDISQKFDGNTSHNKIKQKGSEGDIGFDGINNNNNATQKELLEFQRREELNRLKRKYTGQPNVKHKHTKYVDRAAIRREIHPDNSPIRKDWEDVTGTNSEIEINVQTKIGSENRGNKLLQKMGWKEGQGLGCNGTGILDPVQLVNNEGTRGLGASAVKNSSETLQEATRRYDTIYAIISFLLVNNSQT</sequence>
<feature type="domain" description="G-patch" evidence="3">
    <location>
        <begin position="500"/>
        <end position="546"/>
    </location>
</feature>
<feature type="region of interest" description="Disordered" evidence="1">
    <location>
        <begin position="114"/>
        <end position="136"/>
    </location>
</feature>
<dbReference type="InterPro" id="IPR053027">
    <property type="entry name" value="AGGF1"/>
</dbReference>
<proteinExistence type="predicted"/>
<keyword evidence="5" id="KW-1185">Reference proteome</keyword>
<dbReference type="InterPro" id="IPR000467">
    <property type="entry name" value="G_patch_dom"/>
</dbReference>
<organism evidence="4 5">
    <name type="scientific">Cetraspora pellucida</name>
    <dbReference type="NCBI Taxonomy" id="1433469"/>
    <lineage>
        <taxon>Eukaryota</taxon>
        <taxon>Fungi</taxon>
        <taxon>Fungi incertae sedis</taxon>
        <taxon>Mucoromycota</taxon>
        <taxon>Glomeromycotina</taxon>
        <taxon>Glomeromycetes</taxon>
        <taxon>Diversisporales</taxon>
        <taxon>Gigasporaceae</taxon>
        <taxon>Cetraspora</taxon>
    </lineage>
</organism>
<dbReference type="EMBL" id="CAJVQA010005120">
    <property type="protein sequence ID" value="CAG8613614.1"/>
    <property type="molecule type" value="Genomic_DNA"/>
</dbReference>